<feature type="compositionally biased region" description="Basic and acidic residues" evidence="1">
    <location>
        <begin position="67"/>
        <end position="82"/>
    </location>
</feature>
<dbReference type="AlphaFoldDB" id="A0AAF0V0M1"/>
<name>A0AAF0V0M1_SOLVR</name>
<keyword evidence="3" id="KW-1185">Reference proteome</keyword>
<feature type="non-terminal residue" evidence="2">
    <location>
        <position position="193"/>
    </location>
</feature>
<protein>
    <recommendedName>
        <fullName evidence="4">Retrotransposon gag domain-containing protein</fullName>
    </recommendedName>
</protein>
<evidence type="ECO:0000313" key="2">
    <source>
        <dbReference type="EMBL" id="WMV55059.1"/>
    </source>
</evidence>
<evidence type="ECO:0008006" key="4">
    <source>
        <dbReference type="Google" id="ProtNLM"/>
    </source>
</evidence>
<gene>
    <name evidence="2" type="ORF">MTR67_048444</name>
</gene>
<reference evidence="2" key="1">
    <citation type="submission" date="2023-08" db="EMBL/GenBank/DDBJ databases">
        <title>A de novo genome assembly of Solanum verrucosum Schlechtendal, a Mexican diploid species geographically isolated from the other diploid A-genome species in potato relatives.</title>
        <authorList>
            <person name="Hosaka K."/>
        </authorList>
    </citation>
    <scope>NUCLEOTIDE SEQUENCE</scope>
    <source>
        <tissue evidence="2">Young leaves</tissue>
    </source>
</reference>
<evidence type="ECO:0000256" key="1">
    <source>
        <dbReference type="SAM" id="MobiDB-lite"/>
    </source>
</evidence>
<evidence type="ECO:0000313" key="3">
    <source>
        <dbReference type="Proteomes" id="UP001234989"/>
    </source>
</evidence>
<feature type="region of interest" description="Disordered" evidence="1">
    <location>
        <begin position="137"/>
        <end position="193"/>
    </location>
</feature>
<accession>A0AAF0V0M1</accession>
<feature type="region of interest" description="Disordered" evidence="1">
    <location>
        <begin position="67"/>
        <end position="114"/>
    </location>
</feature>
<feature type="compositionally biased region" description="Polar residues" evidence="1">
    <location>
        <begin position="177"/>
        <end position="193"/>
    </location>
</feature>
<sequence>MSVRDYSHRFNSLARYTPDIVHTMRARVHRYVDGLADYLIRDCRVASLSDDVDISRIQAFAQTTEDLSKRISDNRRDKEQSKRARTMGSYRKPHGDFSPPFHRYPPRPAGSVSHQVRAQASLKVVDRIIPYRCDLAQPLGSTSTSSPSVRAPRPRPQFTQGRGRGRGEGDTDSSGGQNSFYALTGQQHSEASP</sequence>
<dbReference type="Proteomes" id="UP001234989">
    <property type="component" value="Chromosome 11"/>
</dbReference>
<organism evidence="2 3">
    <name type="scientific">Solanum verrucosum</name>
    <dbReference type="NCBI Taxonomy" id="315347"/>
    <lineage>
        <taxon>Eukaryota</taxon>
        <taxon>Viridiplantae</taxon>
        <taxon>Streptophyta</taxon>
        <taxon>Embryophyta</taxon>
        <taxon>Tracheophyta</taxon>
        <taxon>Spermatophyta</taxon>
        <taxon>Magnoliopsida</taxon>
        <taxon>eudicotyledons</taxon>
        <taxon>Gunneridae</taxon>
        <taxon>Pentapetalae</taxon>
        <taxon>asterids</taxon>
        <taxon>lamiids</taxon>
        <taxon>Solanales</taxon>
        <taxon>Solanaceae</taxon>
        <taxon>Solanoideae</taxon>
        <taxon>Solaneae</taxon>
        <taxon>Solanum</taxon>
    </lineage>
</organism>
<proteinExistence type="predicted"/>
<feature type="compositionally biased region" description="Low complexity" evidence="1">
    <location>
        <begin position="141"/>
        <end position="161"/>
    </location>
</feature>
<dbReference type="EMBL" id="CP133622">
    <property type="protein sequence ID" value="WMV55059.1"/>
    <property type="molecule type" value="Genomic_DNA"/>
</dbReference>